<gene>
    <name evidence="2" type="ORF">ETQ85_05960</name>
</gene>
<keyword evidence="1" id="KW-1133">Transmembrane helix</keyword>
<dbReference type="RefSeq" id="WP_148578133.1">
    <property type="nucleotide sequence ID" value="NZ_SDKK01000004.1"/>
</dbReference>
<protein>
    <submittedName>
        <fullName evidence="2">Uncharacterized protein</fullName>
    </submittedName>
</protein>
<comment type="caution">
    <text evidence="2">The sequence shown here is derived from an EMBL/GenBank/DDBJ whole genome shotgun (WGS) entry which is preliminary data.</text>
</comment>
<keyword evidence="1" id="KW-0472">Membrane</keyword>
<name>A0A6C2D4M5_9RHOO</name>
<dbReference type="AlphaFoldDB" id="A0A6C2D4M5"/>
<evidence type="ECO:0000256" key="1">
    <source>
        <dbReference type="SAM" id="Phobius"/>
    </source>
</evidence>
<evidence type="ECO:0000313" key="3">
    <source>
        <dbReference type="Proteomes" id="UP000389128"/>
    </source>
</evidence>
<feature type="transmembrane region" description="Helical" evidence="1">
    <location>
        <begin position="93"/>
        <end position="117"/>
    </location>
</feature>
<sequence length="131" mass="15054">MNSAPKFYLLYIDGVANEPIKLWSIGEVGPYISQHFEQALSSQRLELVTEAGEPVLDKAHLRRSACFAKFGKWQILLFALFALVMILRMSNLWFRWLGGISFVGVIVFQLVPGWPLFLTRLRQRSHSTKDQ</sequence>
<keyword evidence="3" id="KW-1185">Reference proteome</keyword>
<proteinExistence type="predicted"/>
<keyword evidence="1" id="KW-0812">Transmembrane</keyword>
<dbReference type="EMBL" id="SDKK01000004">
    <property type="protein sequence ID" value="TYC60931.1"/>
    <property type="molecule type" value="Genomic_DNA"/>
</dbReference>
<accession>A0A6C2D4M5</accession>
<feature type="transmembrane region" description="Helical" evidence="1">
    <location>
        <begin position="70"/>
        <end position="87"/>
    </location>
</feature>
<dbReference type="Proteomes" id="UP000389128">
    <property type="component" value="Unassembled WGS sequence"/>
</dbReference>
<organism evidence="2 3">
    <name type="scientific">Zoogloea oleivorans</name>
    <dbReference type="NCBI Taxonomy" id="1552750"/>
    <lineage>
        <taxon>Bacteria</taxon>
        <taxon>Pseudomonadati</taxon>
        <taxon>Pseudomonadota</taxon>
        <taxon>Betaproteobacteria</taxon>
        <taxon>Rhodocyclales</taxon>
        <taxon>Zoogloeaceae</taxon>
        <taxon>Zoogloea</taxon>
    </lineage>
</organism>
<reference evidence="2 3" key="1">
    <citation type="submission" date="2019-01" db="EMBL/GenBank/DDBJ databases">
        <title>Zoogloea oleivorans genome sequencing and assembly.</title>
        <authorList>
            <person name="Tancsics A."/>
            <person name="Farkas M."/>
            <person name="Kriszt B."/>
            <person name="Maroti G."/>
            <person name="Horvath B."/>
        </authorList>
    </citation>
    <scope>NUCLEOTIDE SEQUENCE [LARGE SCALE GENOMIC DNA]</scope>
    <source>
        <strain evidence="2 3">Buc</strain>
    </source>
</reference>
<evidence type="ECO:0000313" key="2">
    <source>
        <dbReference type="EMBL" id="TYC60931.1"/>
    </source>
</evidence>